<organism evidence="3 4">
    <name type="scientific">Coccomyxa viridis</name>
    <dbReference type="NCBI Taxonomy" id="1274662"/>
    <lineage>
        <taxon>Eukaryota</taxon>
        <taxon>Viridiplantae</taxon>
        <taxon>Chlorophyta</taxon>
        <taxon>core chlorophytes</taxon>
        <taxon>Trebouxiophyceae</taxon>
        <taxon>Trebouxiophyceae incertae sedis</taxon>
        <taxon>Coccomyxaceae</taxon>
        <taxon>Coccomyxa</taxon>
    </lineage>
</organism>
<sequence length="301" mass="30897">MQRLHLCTLAVVALASAGLVAGQTTSNTTYFTYFESLSVCAPVSVLVNQSADGKYSITVDADAAANKALVISYQGGKGLGIESLGDFNSSNPIKITLSLPPGVFNYAELDYTNSDLVIDNTFSKDKGEIANNGDGTVIVNKGMDGSLNKVSIVGSGDLVMRGKGTYSELFSDGSGNRYLSGLQGQINIKHDGSGSVNVQPGTGYTNIGGVDTGTGSVSYTQGNCTVRKDPDAGPAMVGNACTQVGSMSVPPQTIRWTCGIAVKGDYACGGGGLGGPPSVTKIPCSAPQNSLTMFTLNTQTE</sequence>
<dbReference type="Pfam" id="PF10988">
    <property type="entry name" value="DUF2807"/>
    <property type="match status" value="1"/>
</dbReference>
<feature type="chain" id="PRO_5043516560" description="Putative auto-transporter adhesin head GIN domain-containing protein" evidence="1">
    <location>
        <begin position="23"/>
        <end position="301"/>
    </location>
</feature>
<evidence type="ECO:0000313" key="3">
    <source>
        <dbReference type="EMBL" id="CAK0737066.1"/>
    </source>
</evidence>
<feature type="domain" description="Putative auto-transporter adhesin head GIN" evidence="2">
    <location>
        <begin position="34"/>
        <end position="200"/>
    </location>
</feature>
<dbReference type="EMBL" id="CAUYUE010000001">
    <property type="protein sequence ID" value="CAK0737066.1"/>
    <property type="molecule type" value="Genomic_DNA"/>
</dbReference>
<proteinExistence type="predicted"/>
<accession>A0AAV1HT29</accession>
<evidence type="ECO:0000256" key="1">
    <source>
        <dbReference type="SAM" id="SignalP"/>
    </source>
</evidence>
<dbReference type="InterPro" id="IPR021255">
    <property type="entry name" value="DUF2807"/>
</dbReference>
<comment type="caution">
    <text evidence="3">The sequence shown here is derived from an EMBL/GenBank/DDBJ whole genome shotgun (WGS) entry which is preliminary data.</text>
</comment>
<evidence type="ECO:0000313" key="4">
    <source>
        <dbReference type="Proteomes" id="UP001314263"/>
    </source>
</evidence>
<reference evidence="3 4" key="1">
    <citation type="submission" date="2023-10" db="EMBL/GenBank/DDBJ databases">
        <authorList>
            <person name="Maclean D."/>
            <person name="Macfadyen A."/>
        </authorList>
    </citation>
    <scope>NUCLEOTIDE SEQUENCE [LARGE SCALE GENOMIC DNA]</scope>
</reference>
<feature type="signal peptide" evidence="1">
    <location>
        <begin position="1"/>
        <end position="22"/>
    </location>
</feature>
<name>A0AAV1HT29_9CHLO</name>
<gene>
    <name evidence="3" type="ORF">CVIRNUC_000849</name>
</gene>
<dbReference type="Gene3D" id="2.160.20.120">
    <property type="match status" value="1"/>
</dbReference>
<keyword evidence="1" id="KW-0732">Signal</keyword>
<protein>
    <recommendedName>
        <fullName evidence="2">Putative auto-transporter adhesin head GIN domain-containing protein</fullName>
    </recommendedName>
</protein>
<evidence type="ECO:0000259" key="2">
    <source>
        <dbReference type="Pfam" id="PF10988"/>
    </source>
</evidence>
<dbReference type="Proteomes" id="UP001314263">
    <property type="component" value="Unassembled WGS sequence"/>
</dbReference>
<dbReference type="AlphaFoldDB" id="A0AAV1HT29"/>
<keyword evidence="4" id="KW-1185">Reference proteome</keyword>